<keyword evidence="1" id="KW-1003">Cell membrane</keyword>
<dbReference type="GO" id="GO:0042158">
    <property type="term" value="P:lipoprotein biosynthetic process"/>
    <property type="evidence" value="ECO:0007669"/>
    <property type="project" value="InterPro"/>
</dbReference>
<feature type="transmembrane region" description="Helical" evidence="6">
    <location>
        <begin position="198"/>
        <end position="216"/>
    </location>
</feature>
<feature type="transmembrane region" description="Helical" evidence="6">
    <location>
        <begin position="15"/>
        <end position="35"/>
    </location>
</feature>
<reference evidence="7" key="1">
    <citation type="submission" date="2018-06" db="EMBL/GenBank/DDBJ databases">
        <authorList>
            <person name="Zhirakovskaya E."/>
        </authorList>
    </citation>
    <scope>NUCLEOTIDE SEQUENCE</scope>
</reference>
<evidence type="ECO:0000256" key="6">
    <source>
        <dbReference type="SAM" id="Phobius"/>
    </source>
</evidence>
<gene>
    <name evidence="7" type="ORF">MNBD_DELTA01-478</name>
</gene>
<keyword evidence="2 7" id="KW-0808">Transferase</keyword>
<dbReference type="EMBL" id="UOEA01000059">
    <property type="protein sequence ID" value="VAV84020.1"/>
    <property type="molecule type" value="Genomic_DNA"/>
</dbReference>
<dbReference type="HAMAP" id="MF_01147">
    <property type="entry name" value="Lgt"/>
    <property type="match status" value="1"/>
</dbReference>
<keyword evidence="5 6" id="KW-0472">Membrane</keyword>
<feature type="transmembrane region" description="Helical" evidence="6">
    <location>
        <begin position="172"/>
        <end position="191"/>
    </location>
</feature>
<dbReference type="PANTHER" id="PTHR30589">
    <property type="entry name" value="PROLIPOPROTEIN DIACYLGLYCERYL TRANSFERASE"/>
    <property type="match status" value="1"/>
</dbReference>
<keyword evidence="7" id="KW-0449">Lipoprotein</keyword>
<sequence>MHPVIFELGPLQVRFYGLMYVVAIITASYIINAEVRRKRIPLSSDEVTNLMLSSIILALIVARLYYVVFNWSYYLAYPVEIPAIWHGGLAIHGGIIGGLIGGWLYLKRKSVPFWRMADCVALCLIIGQAFGRFGNFMNGDAHGRPTDMPWGIVFPPESIAGREFPGIPLHPAMLYELFINVIIFCFLWFFLRKRPHKDGFIFAAYIALYSLGRLFVEHFRADSLMLGPLKAAQVVSIVIIITMTIIIMRKKLWTPY</sequence>
<accession>A0A3B0QRH8</accession>
<feature type="transmembrane region" description="Helical" evidence="6">
    <location>
        <begin position="47"/>
        <end position="68"/>
    </location>
</feature>
<dbReference type="AlphaFoldDB" id="A0A3B0QRH8"/>
<protein>
    <submittedName>
        <fullName evidence="7">Prolipoprotein diacylglyceryl transferase</fullName>
    </submittedName>
</protein>
<evidence type="ECO:0000256" key="3">
    <source>
        <dbReference type="ARBA" id="ARBA00022692"/>
    </source>
</evidence>
<keyword evidence="4 6" id="KW-1133">Transmembrane helix</keyword>
<dbReference type="Pfam" id="PF01790">
    <property type="entry name" value="LGT"/>
    <property type="match status" value="1"/>
</dbReference>
<dbReference type="GO" id="GO:0005886">
    <property type="term" value="C:plasma membrane"/>
    <property type="evidence" value="ECO:0007669"/>
    <property type="project" value="InterPro"/>
</dbReference>
<name>A0A3B0QRH8_9ZZZZ</name>
<feature type="transmembrane region" description="Helical" evidence="6">
    <location>
        <begin position="113"/>
        <end position="131"/>
    </location>
</feature>
<evidence type="ECO:0000256" key="1">
    <source>
        <dbReference type="ARBA" id="ARBA00022475"/>
    </source>
</evidence>
<dbReference type="GO" id="GO:0008961">
    <property type="term" value="F:phosphatidylglycerol-prolipoprotein diacylglyceryl transferase activity"/>
    <property type="evidence" value="ECO:0007669"/>
    <property type="project" value="InterPro"/>
</dbReference>
<dbReference type="NCBIfam" id="TIGR00544">
    <property type="entry name" value="lgt"/>
    <property type="match status" value="1"/>
</dbReference>
<dbReference type="InterPro" id="IPR001640">
    <property type="entry name" value="Lgt"/>
</dbReference>
<keyword evidence="3 6" id="KW-0812">Transmembrane</keyword>
<evidence type="ECO:0000256" key="4">
    <source>
        <dbReference type="ARBA" id="ARBA00022989"/>
    </source>
</evidence>
<feature type="transmembrane region" description="Helical" evidence="6">
    <location>
        <begin position="228"/>
        <end position="248"/>
    </location>
</feature>
<feature type="transmembrane region" description="Helical" evidence="6">
    <location>
        <begin position="83"/>
        <end position="106"/>
    </location>
</feature>
<evidence type="ECO:0000313" key="7">
    <source>
        <dbReference type="EMBL" id="VAV84020.1"/>
    </source>
</evidence>
<evidence type="ECO:0000256" key="2">
    <source>
        <dbReference type="ARBA" id="ARBA00022679"/>
    </source>
</evidence>
<evidence type="ECO:0000256" key="5">
    <source>
        <dbReference type="ARBA" id="ARBA00023136"/>
    </source>
</evidence>
<dbReference type="PANTHER" id="PTHR30589:SF0">
    <property type="entry name" value="PHOSPHATIDYLGLYCEROL--PROLIPOPROTEIN DIACYLGLYCERYL TRANSFERASE"/>
    <property type="match status" value="1"/>
</dbReference>
<proteinExistence type="inferred from homology"/>
<organism evidence="7">
    <name type="scientific">hydrothermal vent metagenome</name>
    <dbReference type="NCBI Taxonomy" id="652676"/>
    <lineage>
        <taxon>unclassified sequences</taxon>
        <taxon>metagenomes</taxon>
        <taxon>ecological metagenomes</taxon>
    </lineage>
</organism>